<proteinExistence type="predicted"/>
<reference evidence="2 3" key="1">
    <citation type="journal article" date="2019" name="Int. J. Syst. Evol. Microbiol.">
        <title>The Global Catalogue of Microorganisms (GCM) 10K type strain sequencing project: providing services to taxonomists for standard genome sequencing and annotation.</title>
        <authorList>
            <consortium name="The Broad Institute Genomics Platform"/>
            <consortium name="The Broad Institute Genome Sequencing Center for Infectious Disease"/>
            <person name="Wu L."/>
            <person name="Ma J."/>
        </authorList>
    </citation>
    <scope>NUCLEOTIDE SEQUENCE [LARGE SCALE GENOMIC DNA]</scope>
    <source>
        <strain evidence="2 3">JCM 11117</strain>
    </source>
</reference>
<keyword evidence="3" id="KW-1185">Reference proteome</keyword>
<dbReference type="SUPFAM" id="SSF51735">
    <property type="entry name" value="NAD(P)-binding Rossmann-fold domains"/>
    <property type="match status" value="1"/>
</dbReference>
<comment type="caution">
    <text evidence="2">The sequence shown here is derived from an EMBL/GenBank/DDBJ whole genome shotgun (WGS) entry which is preliminary data.</text>
</comment>
<dbReference type="InterPro" id="IPR002347">
    <property type="entry name" value="SDR_fam"/>
</dbReference>
<organism evidence="2 3">
    <name type="scientific">Pseudonocardia zijingensis</name>
    <dbReference type="NCBI Taxonomy" id="153376"/>
    <lineage>
        <taxon>Bacteria</taxon>
        <taxon>Bacillati</taxon>
        <taxon>Actinomycetota</taxon>
        <taxon>Actinomycetes</taxon>
        <taxon>Pseudonocardiales</taxon>
        <taxon>Pseudonocardiaceae</taxon>
        <taxon>Pseudonocardia</taxon>
    </lineage>
</organism>
<dbReference type="Gene3D" id="3.40.50.720">
    <property type="entry name" value="NAD(P)-binding Rossmann-like Domain"/>
    <property type="match status" value="1"/>
</dbReference>
<name>A0ABN1QU80_9PSEU</name>
<dbReference type="PANTHER" id="PTHR42808">
    <property type="entry name" value="HYDROXYSTEROID DEHYDROGENASE-LIKE PROTEIN 2"/>
    <property type="match status" value="1"/>
</dbReference>
<evidence type="ECO:0000256" key="1">
    <source>
        <dbReference type="SAM" id="MobiDB-lite"/>
    </source>
</evidence>
<gene>
    <name evidence="2" type="ORF">GCM10009559_46500</name>
</gene>
<sequence length="272" mass="30142">MITGSSRGLGREFALRLADEGAAVVVSGKSETDSERLPGTIHSVAEEIIARGGRAVPVRADVRQEADVERLVDRTVTEFGRLDILVNNAGALWWERVIDTPPKRVTLMYEVNLRASYLSTYYALPHMIAGGWGHIVMNSPPITSEPTPGYAMYHCTKMGMTRLALGVAAEHRADNVAANSLWPATPIDSAATRNWPAEKMGRPEQWRTPRIMCDALMEILHSEPATCTGRQFIDEGLLAERGWTPEQLEGYWSAGKRPDDPKWIDERAYATP</sequence>
<dbReference type="PANTHER" id="PTHR42808:SF4">
    <property type="entry name" value="SHORT CHAIN DEHYDROGENASE"/>
    <property type="match status" value="1"/>
</dbReference>
<dbReference type="EMBL" id="BAAAHP010000137">
    <property type="protein sequence ID" value="GAA0947441.1"/>
    <property type="molecule type" value="Genomic_DNA"/>
</dbReference>
<dbReference type="Pfam" id="PF00106">
    <property type="entry name" value="adh_short"/>
    <property type="match status" value="1"/>
</dbReference>
<dbReference type="Proteomes" id="UP001499967">
    <property type="component" value="Unassembled WGS sequence"/>
</dbReference>
<dbReference type="InterPro" id="IPR036291">
    <property type="entry name" value="NAD(P)-bd_dom_sf"/>
</dbReference>
<feature type="region of interest" description="Disordered" evidence="1">
    <location>
        <begin position="252"/>
        <end position="272"/>
    </location>
</feature>
<dbReference type="InterPro" id="IPR051935">
    <property type="entry name" value="HSDL2"/>
</dbReference>
<protein>
    <submittedName>
        <fullName evidence="2">NAD(P)-dependent oxidoreductase</fullName>
    </submittedName>
</protein>
<feature type="compositionally biased region" description="Basic and acidic residues" evidence="1">
    <location>
        <begin position="256"/>
        <end position="272"/>
    </location>
</feature>
<evidence type="ECO:0000313" key="3">
    <source>
        <dbReference type="Proteomes" id="UP001499967"/>
    </source>
</evidence>
<dbReference type="NCBIfam" id="NF006133">
    <property type="entry name" value="PRK08278.1"/>
    <property type="match status" value="1"/>
</dbReference>
<evidence type="ECO:0000313" key="2">
    <source>
        <dbReference type="EMBL" id="GAA0947441.1"/>
    </source>
</evidence>
<accession>A0ABN1QU80</accession>